<dbReference type="GO" id="GO:0016020">
    <property type="term" value="C:membrane"/>
    <property type="evidence" value="ECO:0007669"/>
    <property type="project" value="UniProtKB-SubCell"/>
</dbReference>
<gene>
    <name evidence="9" type="primary">yhjX_0</name>
    <name evidence="9" type="ORF">g.59521</name>
</gene>
<reference evidence="9" key="1">
    <citation type="submission" date="2015-07" db="EMBL/GenBank/DDBJ databases">
        <title>Transcriptome Assembly of Anthurium amnicola.</title>
        <authorList>
            <person name="Suzuki J."/>
        </authorList>
    </citation>
    <scope>NUCLEOTIDE SEQUENCE</scope>
</reference>
<dbReference type="Gene3D" id="1.20.1250.20">
    <property type="entry name" value="MFS general substrate transporter like domains"/>
    <property type="match status" value="1"/>
</dbReference>
<dbReference type="InterPro" id="IPR036259">
    <property type="entry name" value="MFS_trans_sf"/>
</dbReference>
<accession>A0A1D1XIV3</accession>
<feature type="transmembrane region" description="Helical" evidence="6">
    <location>
        <begin position="381"/>
        <end position="403"/>
    </location>
</feature>
<evidence type="ECO:0000256" key="1">
    <source>
        <dbReference type="ARBA" id="ARBA00004141"/>
    </source>
</evidence>
<dbReference type="InterPro" id="IPR010658">
    <property type="entry name" value="Nodulin-like"/>
</dbReference>
<dbReference type="Pfam" id="PF06813">
    <property type="entry name" value="Nodulin-like"/>
    <property type="match status" value="1"/>
</dbReference>
<feature type="transmembrane region" description="Helical" evidence="6">
    <location>
        <begin position="448"/>
        <end position="467"/>
    </location>
</feature>
<feature type="transmembrane region" description="Helical" evidence="6">
    <location>
        <begin position="267"/>
        <end position="287"/>
    </location>
</feature>
<name>A0A1D1XIV3_9ARAE</name>
<dbReference type="EMBL" id="GDJX01025617">
    <property type="protein sequence ID" value="JAT42319.1"/>
    <property type="molecule type" value="Transcribed_RNA"/>
</dbReference>
<feature type="transmembrane region" description="Helical" evidence="6">
    <location>
        <begin position="136"/>
        <end position="158"/>
    </location>
</feature>
<dbReference type="InterPro" id="IPR056555">
    <property type="entry name" value="NFD4_C"/>
</dbReference>
<evidence type="ECO:0000256" key="5">
    <source>
        <dbReference type="SAM" id="MobiDB-lite"/>
    </source>
</evidence>
<feature type="domain" description="Nodulin-like" evidence="7">
    <location>
        <begin position="40"/>
        <end position="287"/>
    </location>
</feature>
<dbReference type="PANTHER" id="PTHR21576">
    <property type="entry name" value="UNCHARACTERIZED NODULIN-LIKE PROTEIN"/>
    <property type="match status" value="1"/>
</dbReference>
<evidence type="ECO:0000313" key="9">
    <source>
        <dbReference type="EMBL" id="JAT42319.1"/>
    </source>
</evidence>
<feature type="non-terminal residue" evidence="9">
    <location>
        <position position="1"/>
    </location>
</feature>
<dbReference type="CDD" id="cd17354">
    <property type="entry name" value="MFS_Mch1p_like"/>
    <property type="match status" value="1"/>
</dbReference>
<dbReference type="PANTHER" id="PTHR21576:SF154">
    <property type="entry name" value="OS04G0502800 PROTEIN"/>
    <property type="match status" value="1"/>
</dbReference>
<evidence type="ECO:0000259" key="7">
    <source>
        <dbReference type="Pfam" id="PF06813"/>
    </source>
</evidence>
<evidence type="ECO:0000256" key="2">
    <source>
        <dbReference type="ARBA" id="ARBA00022692"/>
    </source>
</evidence>
<feature type="transmembrane region" description="Helical" evidence="6">
    <location>
        <begin position="415"/>
        <end position="436"/>
    </location>
</feature>
<evidence type="ECO:0000259" key="8">
    <source>
        <dbReference type="Pfam" id="PF23262"/>
    </source>
</evidence>
<protein>
    <submittedName>
        <fullName evidence="9">Inner membrane protein yhjX</fullName>
    </submittedName>
</protein>
<feature type="domain" description="NFD4 C-terminal" evidence="8">
    <location>
        <begin position="376"/>
        <end position="585"/>
    </location>
</feature>
<feature type="transmembrane region" description="Helical" evidence="6">
    <location>
        <begin position="558"/>
        <end position="579"/>
    </location>
</feature>
<dbReference type="AlphaFoldDB" id="A0A1D1XIV3"/>
<keyword evidence="2 6" id="KW-0812">Transmembrane</keyword>
<proteinExistence type="predicted"/>
<feature type="transmembrane region" description="Helical" evidence="6">
    <location>
        <begin position="200"/>
        <end position="219"/>
    </location>
</feature>
<evidence type="ECO:0000256" key="6">
    <source>
        <dbReference type="SAM" id="Phobius"/>
    </source>
</evidence>
<feature type="region of interest" description="Disordered" evidence="5">
    <location>
        <begin position="1"/>
        <end position="37"/>
    </location>
</feature>
<feature type="transmembrane region" description="Helical" evidence="6">
    <location>
        <begin position="105"/>
        <end position="124"/>
    </location>
</feature>
<feature type="transmembrane region" description="Helical" evidence="6">
    <location>
        <begin position="41"/>
        <end position="63"/>
    </location>
</feature>
<sequence>VSPPTQRHCCAAGNSRRRPGATGREGGMQGAAVKSGSRPPWVGLGAAVWVQLAAGCGYTFPLYSHSLKSTLGLTQQQLTILAVANDVGENIGVLPGVVCNRWPPWAVLLVGAASSFLGFGALWLAVSRTVASIPYWLLWIALAIATNSSAWLGTGVIVTNMRNFPLSRGTVAGLLKGYSGLSAAVYTEIYVGVLHNSSTSLLLLLTLGIPTISILLMYFVRPCTPALGDGSSEHGHFLFIQLASVLLGVYLLTTTVLNHTLMITEVISYSFVGGMVLLLLAPLAIPLKMTLFRASHKKLGCNYSSASLEPAIPGDSEKSESVEPLLSASSSSTLLGNLQDSDHASDVDILLAEGEGAVKRKRKPRRGEDFKFQEALIKADFWLLFLVYFLGVGSGVTVLNNLAQIGIASYVEDTTVLLSLFSFCNFIGRLGGGVISEHFVRSRALPRPIWIACTQLIMVFVFLLFASAINGTLYASVALLGICYGVQICIMVPTASELFGLQHFGVIYNFLSLGNPIAAFLFSGLLAGYVYDEEAAKQHSGFEDYARSSCLGPECFRLTFLFLAVVCGVGFLLSIILTVRIRPVYQMLYSGGSFRVAHNSNH</sequence>
<comment type="subcellular location">
    <subcellularLocation>
        <location evidence="1">Membrane</location>
        <topology evidence="1">Multi-pass membrane protein</topology>
    </subcellularLocation>
</comment>
<organism evidence="9">
    <name type="scientific">Anthurium amnicola</name>
    <dbReference type="NCBI Taxonomy" id="1678845"/>
    <lineage>
        <taxon>Eukaryota</taxon>
        <taxon>Viridiplantae</taxon>
        <taxon>Streptophyta</taxon>
        <taxon>Embryophyta</taxon>
        <taxon>Tracheophyta</taxon>
        <taxon>Spermatophyta</taxon>
        <taxon>Magnoliopsida</taxon>
        <taxon>Liliopsida</taxon>
        <taxon>Araceae</taxon>
        <taxon>Pothoideae</taxon>
        <taxon>Potheae</taxon>
        <taxon>Anthurium</taxon>
    </lineage>
</organism>
<feature type="transmembrane region" description="Helical" evidence="6">
    <location>
        <begin position="239"/>
        <end position="261"/>
    </location>
</feature>
<feature type="transmembrane region" description="Helical" evidence="6">
    <location>
        <begin position="473"/>
        <end position="494"/>
    </location>
</feature>
<evidence type="ECO:0000256" key="3">
    <source>
        <dbReference type="ARBA" id="ARBA00022989"/>
    </source>
</evidence>
<dbReference type="SUPFAM" id="SSF103473">
    <property type="entry name" value="MFS general substrate transporter"/>
    <property type="match status" value="2"/>
</dbReference>
<feature type="transmembrane region" description="Helical" evidence="6">
    <location>
        <begin position="506"/>
        <end position="531"/>
    </location>
</feature>
<keyword evidence="4 6" id="KW-0472">Membrane</keyword>
<keyword evidence="3 6" id="KW-1133">Transmembrane helix</keyword>
<evidence type="ECO:0000256" key="4">
    <source>
        <dbReference type="ARBA" id="ARBA00023136"/>
    </source>
</evidence>
<dbReference type="Pfam" id="PF23262">
    <property type="entry name" value="NFD4_C"/>
    <property type="match status" value="1"/>
</dbReference>